<dbReference type="EMBL" id="JBHUCX010000013">
    <property type="protein sequence ID" value="MFD1673804.1"/>
    <property type="molecule type" value="Genomic_DNA"/>
</dbReference>
<keyword evidence="2" id="KW-1185">Reference proteome</keyword>
<organism evidence="1 2">
    <name type="scientific">Alicyclobacillus fodiniaquatilis</name>
    <dbReference type="NCBI Taxonomy" id="1661150"/>
    <lineage>
        <taxon>Bacteria</taxon>
        <taxon>Bacillati</taxon>
        <taxon>Bacillota</taxon>
        <taxon>Bacilli</taxon>
        <taxon>Bacillales</taxon>
        <taxon>Alicyclobacillaceae</taxon>
        <taxon>Alicyclobacillus</taxon>
    </lineage>
</organism>
<evidence type="ECO:0000313" key="2">
    <source>
        <dbReference type="Proteomes" id="UP001597079"/>
    </source>
</evidence>
<comment type="caution">
    <text evidence="1">The sequence shown here is derived from an EMBL/GenBank/DDBJ whole genome shotgun (WGS) entry which is preliminary data.</text>
</comment>
<dbReference type="Proteomes" id="UP001597079">
    <property type="component" value="Unassembled WGS sequence"/>
</dbReference>
<gene>
    <name evidence="1" type="ORF">ACFSB2_03655</name>
</gene>
<protein>
    <submittedName>
        <fullName evidence="1">Uncharacterized protein</fullName>
    </submittedName>
</protein>
<proteinExistence type="predicted"/>
<reference evidence="2" key="1">
    <citation type="journal article" date="2019" name="Int. J. Syst. Evol. Microbiol.">
        <title>The Global Catalogue of Microorganisms (GCM) 10K type strain sequencing project: providing services to taxonomists for standard genome sequencing and annotation.</title>
        <authorList>
            <consortium name="The Broad Institute Genomics Platform"/>
            <consortium name="The Broad Institute Genome Sequencing Center for Infectious Disease"/>
            <person name="Wu L."/>
            <person name="Ma J."/>
        </authorList>
    </citation>
    <scope>NUCLEOTIDE SEQUENCE [LARGE SCALE GENOMIC DNA]</scope>
    <source>
        <strain evidence="2">CGMCC 1.12286</strain>
    </source>
</reference>
<name>A0ABW4JCM0_9BACL</name>
<dbReference type="RefSeq" id="WP_377941351.1">
    <property type="nucleotide sequence ID" value="NZ_JBHUCX010000013.1"/>
</dbReference>
<accession>A0ABW4JCM0</accession>
<sequence>MSDTLSEIIATRIVPHVAQHVLQVDAQRASVVVDGVQAFAGGDKFLSGKVAVMVCYLLTQAENERKCDNSALMRSREMLSWLAPIKTETWGILNFLNGLYLLKEANLLESVVSDDTLKTLQTNLDWRTFVNVEDLTLRNLPTNYYGVAFGIAKYRELLGWEAEHVSQPIFDRLMSHIEHYSQQNGYMDETEGEGRFDRYTVLLPAELSALLTSTGVAVPERLRSMLRKSSEICLRLANERGHGFSYGRSIGAYGDTCPLEVLSIAALLGVLSDEEKRLAYAYAVRIMRKFIEFWLDDDMQSVNMWEHGRQTDGYRHKGRILGENMSLCWQLIRVAHHFAETEVKYASAQLDLRKLATHTPKCQVYRFTNDHDVRALAIIRDGSHVFSLPLINGGRGVTGEHSQHYFWSTPYLPIPFENEVLEVAPGTHHPQLAPRILMADGAELMPIVYLSDLTHEQTASGCKISYTLPHLCQVDGPAPQANPSFAADVTYSFEPGRIHCDMRFVPQTSVEVTDVRMDFATFSDLPAVQKASVTFGEGVIKQIQLNGLYLEKVEYVETRKPYHTSHGALKWNTCFVNDAISQSEPFHVAWTIDF</sequence>
<evidence type="ECO:0000313" key="1">
    <source>
        <dbReference type="EMBL" id="MFD1673804.1"/>
    </source>
</evidence>